<feature type="non-terminal residue" evidence="2">
    <location>
        <position position="100"/>
    </location>
</feature>
<dbReference type="InterPro" id="IPR016117">
    <property type="entry name" value="ArgJ-like_dom_sf"/>
</dbReference>
<gene>
    <name evidence="2" type="ORF">NP596_10535</name>
</gene>
<comment type="caution">
    <text evidence="2">The sequence shown here is derived from an EMBL/GenBank/DDBJ whole genome shotgun (WGS) entry which is preliminary data.</text>
</comment>
<protein>
    <submittedName>
        <fullName evidence="2">Bifunctional ornithine acetyltransferase/N-acetylglutamate synthase</fullName>
    </submittedName>
</protein>
<name>A0ABT1U4X6_9GAMM</name>
<organism evidence="2 3">
    <name type="scientific">Methylomonas rivi</name>
    <dbReference type="NCBI Taxonomy" id="2952226"/>
    <lineage>
        <taxon>Bacteria</taxon>
        <taxon>Pseudomonadati</taxon>
        <taxon>Pseudomonadota</taxon>
        <taxon>Gammaproteobacteria</taxon>
        <taxon>Methylococcales</taxon>
        <taxon>Methylococcaceae</taxon>
        <taxon>Methylomonas</taxon>
    </lineage>
</organism>
<keyword evidence="3" id="KW-1185">Reference proteome</keyword>
<proteinExistence type="predicted"/>
<evidence type="ECO:0000313" key="3">
    <source>
        <dbReference type="Proteomes" id="UP001524586"/>
    </source>
</evidence>
<reference evidence="2 3" key="1">
    <citation type="submission" date="2022-07" db="EMBL/GenBank/DDBJ databases">
        <title>Methylomonas rivi sp. nov., Methylomonas rosea sp. nov., Methylomonas aureus sp. nov. and Methylomonas subterranea sp. nov., four novel methanotrophs isolated from a freshwater creek and the deep terrestrial subsurface.</title>
        <authorList>
            <person name="Abin C."/>
            <person name="Sankaranarayanan K."/>
            <person name="Garner C."/>
            <person name="Sindelar R."/>
            <person name="Kotary K."/>
            <person name="Garner R."/>
            <person name="Barclay S."/>
            <person name="Lawson P."/>
            <person name="Krumholz L."/>
        </authorList>
    </citation>
    <scope>NUCLEOTIDE SEQUENCE [LARGE SCALE GENOMIC DNA]</scope>
    <source>
        <strain evidence="2 3">WSC-6</strain>
    </source>
</reference>
<dbReference type="SUPFAM" id="SSF56266">
    <property type="entry name" value="DmpA/ArgJ-like"/>
    <property type="match status" value="1"/>
</dbReference>
<sequence length="100" mass="10448">MAVGQCDFPTMHPVKGIKLGTCNAGIKQTQRDDILVVEMAETGSCAAVFTQNAFCAAPVLIAREHLSQEPRWLLVNSGNANAGTGKQGLQDAFASCAALA</sequence>
<accession>A0ABT1U4X6</accession>
<dbReference type="PANTHER" id="PTHR23100:SF0">
    <property type="entry name" value="ARGININE BIOSYNTHESIS BIFUNCTIONAL PROTEIN ARGJ, MITOCHONDRIAL"/>
    <property type="match status" value="1"/>
</dbReference>
<evidence type="ECO:0000313" key="2">
    <source>
        <dbReference type="EMBL" id="MCQ8128894.1"/>
    </source>
</evidence>
<dbReference type="InterPro" id="IPR002813">
    <property type="entry name" value="Arg_biosynth_ArgJ"/>
</dbReference>
<dbReference type="RefSeq" id="WP_256615314.1">
    <property type="nucleotide sequence ID" value="NZ_JANIBK010000046.1"/>
</dbReference>
<dbReference type="PANTHER" id="PTHR23100">
    <property type="entry name" value="ARGININE BIOSYNTHESIS BIFUNCTIONAL PROTEIN ARGJ"/>
    <property type="match status" value="1"/>
</dbReference>
<dbReference type="Proteomes" id="UP001524586">
    <property type="component" value="Unassembled WGS sequence"/>
</dbReference>
<dbReference type="EMBL" id="JANIBK010000046">
    <property type="protein sequence ID" value="MCQ8128894.1"/>
    <property type="molecule type" value="Genomic_DNA"/>
</dbReference>
<evidence type="ECO:0000256" key="1">
    <source>
        <dbReference type="ARBA" id="ARBA00011475"/>
    </source>
</evidence>
<comment type="subunit">
    <text evidence="1">Heterotetramer of two alpha and two beta chains.</text>
</comment>
<dbReference type="Gene3D" id="3.60.70.12">
    <property type="entry name" value="L-amino peptidase D-ALA esterase/amidase"/>
    <property type="match status" value="1"/>
</dbReference>
<dbReference type="Pfam" id="PF01960">
    <property type="entry name" value="ArgJ"/>
    <property type="match status" value="1"/>
</dbReference>